<accession>A0AAN9BUH8</accession>
<dbReference type="Gene3D" id="3.40.30.10">
    <property type="entry name" value="Glutaredoxin"/>
    <property type="match status" value="1"/>
</dbReference>
<evidence type="ECO:0000256" key="1">
    <source>
        <dbReference type="ARBA" id="ARBA00006926"/>
    </source>
</evidence>
<dbReference type="GO" id="GO:0004601">
    <property type="term" value="F:peroxidase activity"/>
    <property type="evidence" value="ECO:0007669"/>
    <property type="project" value="UniProtKB-KW"/>
</dbReference>
<organism evidence="5 6">
    <name type="scientific">Littorina saxatilis</name>
    <dbReference type="NCBI Taxonomy" id="31220"/>
    <lineage>
        <taxon>Eukaryota</taxon>
        <taxon>Metazoa</taxon>
        <taxon>Spiralia</taxon>
        <taxon>Lophotrochozoa</taxon>
        <taxon>Mollusca</taxon>
        <taxon>Gastropoda</taxon>
        <taxon>Caenogastropoda</taxon>
        <taxon>Littorinimorpha</taxon>
        <taxon>Littorinoidea</taxon>
        <taxon>Littorinidae</taxon>
        <taxon>Littorina</taxon>
    </lineage>
</organism>
<dbReference type="GO" id="GO:0006979">
    <property type="term" value="P:response to oxidative stress"/>
    <property type="evidence" value="ECO:0007669"/>
    <property type="project" value="InterPro"/>
</dbReference>
<name>A0AAN9BUH8_9CAEN</name>
<dbReference type="PROSITE" id="PS00763">
    <property type="entry name" value="GLUTATHIONE_PEROXID_2"/>
    <property type="match status" value="1"/>
</dbReference>
<evidence type="ECO:0000256" key="3">
    <source>
        <dbReference type="ARBA" id="ARBA00023002"/>
    </source>
</evidence>
<dbReference type="InterPro" id="IPR036249">
    <property type="entry name" value="Thioredoxin-like_sf"/>
</dbReference>
<evidence type="ECO:0000256" key="4">
    <source>
        <dbReference type="RuleBase" id="RU000499"/>
    </source>
</evidence>
<evidence type="ECO:0000313" key="5">
    <source>
        <dbReference type="EMBL" id="KAK7111399.1"/>
    </source>
</evidence>
<dbReference type="PRINTS" id="PR01011">
    <property type="entry name" value="GLUTPROXDASE"/>
</dbReference>
<comment type="similarity">
    <text evidence="1 4">Belongs to the glutathione peroxidase family.</text>
</comment>
<evidence type="ECO:0000313" key="6">
    <source>
        <dbReference type="Proteomes" id="UP001374579"/>
    </source>
</evidence>
<gene>
    <name evidence="5" type="ORF">V1264_011036</name>
</gene>
<sequence length="146" mass="16134">MNALNANFSSQGLVILGFPCNQFHYQEPGTEAEILHGVKYVRPGNGFVPNFQMFAKIDVNGATEHPLYSYLKKNCPATTTSFTPAVLMYTPIKSNDVAWNWETFLVDKSGKVVYRAGPPLEPVLWTAAVSEQIARVIKDTDPVVGK</sequence>
<dbReference type="SUPFAM" id="SSF52833">
    <property type="entry name" value="Thioredoxin-like"/>
    <property type="match status" value="1"/>
</dbReference>
<keyword evidence="6" id="KW-1185">Reference proteome</keyword>
<keyword evidence="3 4" id="KW-0560">Oxidoreductase</keyword>
<proteinExistence type="inferred from homology"/>
<dbReference type="AlphaFoldDB" id="A0AAN9BUH8"/>
<dbReference type="InterPro" id="IPR000889">
    <property type="entry name" value="Glutathione_peroxidase"/>
</dbReference>
<dbReference type="InterPro" id="IPR029760">
    <property type="entry name" value="GPX_CS"/>
</dbReference>
<evidence type="ECO:0000256" key="2">
    <source>
        <dbReference type="ARBA" id="ARBA00022559"/>
    </source>
</evidence>
<reference evidence="5 6" key="1">
    <citation type="submission" date="2024-02" db="EMBL/GenBank/DDBJ databases">
        <title>Chromosome-scale genome assembly of the rough periwinkle Littorina saxatilis.</title>
        <authorList>
            <person name="De Jode A."/>
            <person name="Faria R."/>
            <person name="Formenti G."/>
            <person name="Sims Y."/>
            <person name="Smith T.P."/>
            <person name="Tracey A."/>
            <person name="Wood J.M.D."/>
            <person name="Zagrodzka Z.B."/>
            <person name="Johannesson K."/>
            <person name="Butlin R.K."/>
            <person name="Leder E.H."/>
        </authorList>
    </citation>
    <scope>NUCLEOTIDE SEQUENCE [LARGE SCALE GENOMIC DNA]</scope>
    <source>
        <strain evidence="5">Snail1</strain>
        <tissue evidence="5">Muscle</tissue>
    </source>
</reference>
<keyword evidence="2 4" id="KW-0575">Peroxidase</keyword>
<dbReference type="EMBL" id="JBAMIC010000002">
    <property type="protein sequence ID" value="KAK7111399.1"/>
    <property type="molecule type" value="Genomic_DNA"/>
</dbReference>
<dbReference type="PANTHER" id="PTHR11592:SF78">
    <property type="entry name" value="GLUTATHIONE PEROXIDASE"/>
    <property type="match status" value="1"/>
</dbReference>
<dbReference type="PROSITE" id="PS51355">
    <property type="entry name" value="GLUTATHIONE_PEROXID_3"/>
    <property type="match status" value="1"/>
</dbReference>
<dbReference type="Proteomes" id="UP001374579">
    <property type="component" value="Unassembled WGS sequence"/>
</dbReference>
<dbReference type="PIRSF" id="PIRSF000303">
    <property type="entry name" value="Glutathion_perox"/>
    <property type="match status" value="1"/>
</dbReference>
<dbReference type="Pfam" id="PF00255">
    <property type="entry name" value="GSHPx"/>
    <property type="match status" value="1"/>
</dbReference>
<dbReference type="PANTHER" id="PTHR11592">
    <property type="entry name" value="GLUTATHIONE PEROXIDASE"/>
    <property type="match status" value="1"/>
</dbReference>
<comment type="caution">
    <text evidence="5">The sequence shown here is derived from an EMBL/GenBank/DDBJ whole genome shotgun (WGS) entry which is preliminary data.</text>
</comment>
<protein>
    <recommendedName>
        <fullName evidence="4">Glutathione peroxidase</fullName>
    </recommendedName>
</protein>